<evidence type="ECO:0000313" key="5">
    <source>
        <dbReference type="Proteomes" id="UP000823674"/>
    </source>
</evidence>
<dbReference type="Proteomes" id="UP000823674">
    <property type="component" value="Chromosome A04"/>
</dbReference>
<feature type="signal peptide" evidence="2">
    <location>
        <begin position="1"/>
        <end position="23"/>
    </location>
</feature>
<feature type="domain" description="PLAT" evidence="3">
    <location>
        <begin position="29"/>
        <end position="156"/>
    </location>
</feature>
<keyword evidence="5" id="KW-1185">Reference proteome</keyword>
<accession>A0ABQ7MRE0</accession>
<name>A0ABQ7MRE0_BRACM</name>
<gene>
    <name evidence="4" type="primary">A04p022030.1_BraROA</name>
    <name evidence="4" type="ORF">IGI04_015891</name>
</gene>
<feature type="chain" id="PRO_5045238498" description="PLAT domain-containing protein" evidence="2">
    <location>
        <begin position="24"/>
        <end position="255"/>
    </location>
</feature>
<sequence length="255" mass="28407">MAGREVLLLSLLIIITISVVAFADREPHCVYTFYIETGPVDGAGTDSIISVKISDKSGQNIDIQDIVTWGGLMGPSYDYFEKGSLDIFSGKAQCLPSPICSLSLTSDGSGVYPAWYVNYMDLTTVSVHVKSAHQYFDVEQWLATDTPPYNLTVVRNNCQVSPMESAIGRAGEKTSCIKHMPMALIHYIGWKSRTLYMGAEITTNRAVERSTTWFIANSVELSLAPRVIERVLVIRDLSRYTHHLDASKWELTEKK</sequence>
<protein>
    <recommendedName>
        <fullName evidence="3">PLAT domain-containing protein</fullName>
    </recommendedName>
</protein>
<dbReference type="InterPro" id="IPR001024">
    <property type="entry name" value="PLAT/LH2_dom"/>
</dbReference>
<dbReference type="EMBL" id="JADBGQ010000004">
    <property type="protein sequence ID" value="KAG5401284.1"/>
    <property type="molecule type" value="Genomic_DNA"/>
</dbReference>
<dbReference type="InterPro" id="IPR036392">
    <property type="entry name" value="PLAT/LH2_dom_sf"/>
</dbReference>
<evidence type="ECO:0000259" key="3">
    <source>
        <dbReference type="PROSITE" id="PS50095"/>
    </source>
</evidence>
<evidence type="ECO:0000313" key="4">
    <source>
        <dbReference type="EMBL" id="KAG5401284.1"/>
    </source>
</evidence>
<dbReference type="Pfam" id="PF01477">
    <property type="entry name" value="PLAT"/>
    <property type="match status" value="1"/>
</dbReference>
<dbReference type="PROSITE" id="PS50095">
    <property type="entry name" value="PLAT"/>
    <property type="match status" value="1"/>
</dbReference>
<dbReference type="PANTHER" id="PTHR31718">
    <property type="entry name" value="PLAT DOMAIN-CONTAINING PROTEIN"/>
    <property type="match status" value="1"/>
</dbReference>
<comment type="caution">
    <text evidence="4">The sequence shown here is derived from an EMBL/GenBank/DDBJ whole genome shotgun (WGS) entry which is preliminary data.</text>
</comment>
<dbReference type="SUPFAM" id="SSF49723">
    <property type="entry name" value="Lipase/lipooxygenase domain (PLAT/LH2 domain)"/>
    <property type="match status" value="1"/>
</dbReference>
<comment type="caution">
    <text evidence="1">Lacks conserved residue(s) required for the propagation of feature annotation.</text>
</comment>
<dbReference type="PANTHER" id="PTHR31718:SF38">
    <property type="entry name" value="PLAT DOMAIN-CONTAINING PROTEIN"/>
    <property type="match status" value="1"/>
</dbReference>
<reference evidence="4 5" key="1">
    <citation type="submission" date="2021-03" db="EMBL/GenBank/DDBJ databases">
        <authorList>
            <person name="King G.J."/>
            <person name="Bancroft I."/>
            <person name="Baten A."/>
            <person name="Bloomfield J."/>
            <person name="Borpatragohain P."/>
            <person name="He Z."/>
            <person name="Irish N."/>
            <person name="Irwin J."/>
            <person name="Liu K."/>
            <person name="Mauleon R.P."/>
            <person name="Moore J."/>
            <person name="Morris R."/>
            <person name="Ostergaard L."/>
            <person name="Wang B."/>
            <person name="Wells R."/>
        </authorList>
    </citation>
    <scope>NUCLEOTIDE SEQUENCE [LARGE SCALE GENOMIC DNA]</scope>
    <source>
        <strain evidence="4">R-o-18</strain>
        <tissue evidence="4">Leaf</tissue>
    </source>
</reference>
<organism evidence="4 5">
    <name type="scientific">Brassica rapa subsp. trilocularis</name>
    <dbReference type="NCBI Taxonomy" id="1813537"/>
    <lineage>
        <taxon>Eukaryota</taxon>
        <taxon>Viridiplantae</taxon>
        <taxon>Streptophyta</taxon>
        <taxon>Embryophyta</taxon>
        <taxon>Tracheophyta</taxon>
        <taxon>Spermatophyta</taxon>
        <taxon>Magnoliopsida</taxon>
        <taxon>eudicotyledons</taxon>
        <taxon>Gunneridae</taxon>
        <taxon>Pentapetalae</taxon>
        <taxon>rosids</taxon>
        <taxon>malvids</taxon>
        <taxon>Brassicales</taxon>
        <taxon>Brassicaceae</taxon>
        <taxon>Brassiceae</taxon>
        <taxon>Brassica</taxon>
    </lineage>
</organism>
<dbReference type="Gene3D" id="2.60.60.20">
    <property type="entry name" value="PLAT/LH2 domain"/>
    <property type="match status" value="1"/>
</dbReference>
<evidence type="ECO:0000256" key="2">
    <source>
        <dbReference type="SAM" id="SignalP"/>
    </source>
</evidence>
<evidence type="ECO:0000256" key="1">
    <source>
        <dbReference type="PROSITE-ProRule" id="PRU00152"/>
    </source>
</evidence>
<proteinExistence type="predicted"/>
<keyword evidence="2" id="KW-0732">Signal</keyword>